<protein>
    <recommendedName>
        <fullName evidence="2">histidine kinase</fullName>
        <ecNumber evidence="2">2.7.13.3</ecNumber>
    </recommendedName>
</protein>
<keyword evidence="9" id="KW-0812">Transmembrane</keyword>
<keyword evidence="9" id="KW-0472">Membrane</keyword>
<dbReference type="RefSeq" id="WP_102996319.1">
    <property type="nucleotide sequence ID" value="NZ_CP025938.1"/>
</dbReference>
<evidence type="ECO:0000256" key="3">
    <source>
        <dbReference type="ARBA" id="ARBA00022553"/>
    </source>
</evidence>
<feature type="domain" description="Histidine kinase" evidence="10">
    <location>
        <begin position="182"/>
        <end position="273"/>
    </location>
</feature>
<dbReference type="Gene3D" id="3.30.565.10">
    <property type="entry name" value="Histidine kinase-like ATPase, C-terminal domain"/>
    <property type="match status" value="1"/>
</dbReference>
<dbReference type="InterPro" id="IPR003594">
    <property type="entry name" value="HATPase_dom"/>
</dbReference>
<organism evidence="11 12">
    <name type="scientific">Pseudotamlana carrageenivorans</name>
    <dbReference type="NCBI Taxonomy" id="2069432"/>
    <lineage>
        <taxon>Bacteria</taxon>
        <taxon>Pseudomonadati</taxon>
        <taxon>Bacteroidota</taxon>
        <taxon>Flavobacteriia</taxon>
        <taxon>Flavobacteriales</taxon>
        <taxon>Flavobacteriaceae</taxon>
        <taxon>Pseudotamlana</taxon>
    </lineage>
</organism>
<evidence type="ECO:0000256" key="7">
    <source>
        <dbReference type="ARBA" id="ARBA00022840"/>
    </source>
</evidence>
<keyword evidence="5" id="KW-0547">Nucleotide-binding</keyword>
<keyword evidence="4" id="KW-0808">Transferase</keyword>
<dbReference type="InterPro" id="IPR005467">
    <property type="entry name" value="His_kinase_dom"/>
</dbReference>
<dbReference type="InterPro" id="IPR011712">
    <property type="entry name" value="Sig_transdc_His_kin_sub3_dim/P"/>
</dbReference>
<evidence type="ECO:0000256" key="1">
    <source>
        <dbReference type="ARBA" id="ARBA00000085"/>
    </source>
</evidence>
<dbReference type="Pfam" id="PF07730">
    <property type="entry name" value="HisKA_3"/>
    <property type="match status" value="1"/>
</dbReference>
<evidence type="ECO:0000256" key="9">
    <source>
        <dbReference type="SAM" id="Phobius"/>
    </source>
</evidence>
<dbReference type="GO" id="GO:0005524">
    <property type="term" value="F:ATP binding"/>
    <property type="evidence" value="ECO:0007669"/>
    <property type="project" value="UniProtKB-KW"/>
</dbReference>
<dbReference type="SUPFAM" id="SSF55874">
    <property type="entry name" value="ATPase domain of HSP90 chaperone/DNA topoisomerase II/histidine kinase"/>
    <property type="match status" value="1"/>
</dbReference>
<reference evidence="12" key="1">
    <citation type="submission" date="2018-01" db="EMBL/GenBank/DDBJ databases">
        <title>Complete genome of Tamlana sp. UJ94.</title>
        <authorList>
            <person name="Jung J."/>
            <person name="Chung D."/>
            <person name="Bae S.S."/>
            <person name="Baek K."/>
        </authorList>
    </citation>
    <scope>NUCLEOTIDE SEQUENCE [LARGE SCALE GENOMIC DNA]</scope>
    <source>
        <strain evidence="12">UJ94</strain>
    </source>
</reference>
<keyword evidence="12" id="KW-1185">Reference proteome</keyword>
<dbReference type="GO" id="GO:0016020">
    <property type="term" value="C:membrane"/>
    <property type="evidence" value="ECO:0007669"/>
    <property type="project" value="InterPro"/>
</dbReference>
<dbReference type="InterPro" id="IPR036890">
    <property type="entry name" value="HATPase_C_sf"/>
</dbReference>
<comment type="catalytic activity">
    <reaction evidence="1">
        <text>ATP + protein L-histidine = ADP + protein N-phospho-L-histidine.</text>
        <dbReference type="EC" id="2.7.13.3"/>
    </reaction>
</comment>
<dbReference type="InterPro" id="IPR050482">
    <property type="entry name" value="Sensor_HK_TwoCompSys"/>
</dbReference>
<keyword evidence="3" id="KW-0597">Phosphoprotein</keyword>
<dbReference type="AlphaFoldDB" id="A0A2I7SKC8"/>
<evidence type="ECO:0000256" key="2">
    <source>
        <dbReference type="ARBA" id="ARBA00012438"/>
    </source>
</evidence>
<dbReference type="GO" id="GO:0000155">
    <property type="term" value="F:phosphorelay sensor kinase activity"/>
    <property type="evidence" value="ECO:0007669"/>
    <property type="project" value="InterPro"/>
</dbReference>
<proteinExistence type="predicted"/>
<dbReference type="CDD" id="cd16917">
    <property type="entry name" value="HATPase_UhpB-NarQ-NarX-like"/>
    <property type="match status" value="1"/>
</dbReference>
<evidence type="ECO:0000256" key="5">
    <source>
        <dbReference type="ARBA" id="ARBA00022741"/>
    </source>
</evidence>
<dbReference type="EC" id="2.7.13.3" evidence="2"/>
<evidence type="ECO:0000259" key="10">
    <source>
        <dbReference type="PROSITE" id="PS50109"/>
    </source>
</evidence>
<dbReference type="KEGG" id="taj:C1A40_13335"/>
<dbReference type="PROSITE" id="PS50109">
    <property type="entry name" value="HIS_KIN"/>
    <property type="match status" value="1"/>
</dbReference>
<accession>A0A2I7SKC8</accession>
<dbReference type="EMBL" id="CP025938">
    <property type="protein sequence ID" value="AUS06366.1"/>
    <property type="molecule type" value="Genomic_DNA"/>
</dbReference>
<dbReference type="SMART" id="SM00387">
    <property type="entry name" value="HATPase_c"/>
    <property type="match status" value="1"/>
</dbReference>
<dbReference type="Proteomes" id="UP000236592">
    <property type="component" value="Chromosome"/>
</dbReference>
<keyword evidence="9" id="KW-1133">Transmembrane helix</keyword>
<dbReference type="Pfam" id="PF02518">
    <property type="entry name" value="HATPase_c"/>
    <property type="match status" value="1"/>
</dbReference>
<evidence type="ECO:0000256" key="4">
    <source>
        <dbReference type="ARBA" id="ARBA00022679"/>
    </source>
</evidence>
<feature type="transmembrane region" description="Helical" evidence="9">
    <location>
        <begin position="23"/>
        <end position="47"/>
    </location>
</feature>
<dbReference type="GO" id="GO:0046983">
    <property type="term" value="F:protein dimerization activity"/>
    <property type="evidence" value="ECO:0007669"/>
    <property type="project" value="InterPro"/>
</dbReference>
<dbReference type="OrthoDB" id="9760839at2"/>
<evidence type="ECO:0000256" key="6">
    <source>
        <dbReference type="ARBA" id="ARBA00022777"/>
    </source>
</evidence>
<dbReference type="Gene3D" id="1.20.5.1930">
    <property type="match status" value="1"/>
</dbReference>
<evidence type="ECO:0000313" key="11">
    <source>
        <dbReference type="EMBL" id="AUS06366.1"/>
    </source>
</evidence>
<keyword evidence="6 11" id="KW-0418">Kinase</keyword>
<evidence type="ECO:0000256" key="8">
    <source>
        <dbReference type="ARBA" id="ARBA00023012"/>
    </source>
</evidence>
<sequence length="281" mass="31644">MIVLSVIEAGEGLGGTSMAERYMLIYMINVLAIIVVLFIAFFVMFNIRKNKLLQDKIKREQEFETQIAIAKAETQEQILKDIAWELHDSVGQLLIFGNMQAGGLLRLCPETLENKVLEIHETLKSSLTEVRALSKTLNGDVVLDLGFEKSISNELLRLERMRFDKATLQVIGNQQQFIRSKDEVMLFRIIQEFLSNSVKYSLAKTINISMDYQSDFLIVIAKDDGQGFDMDTVEKGSGLININSRAKLINAELTLNSAPGEGVELIIRYPLSKAKHEDALV</sequence>
<dbReference type="PANTHER" id="PTHR24421">
    <property type="entry name" value="NITRATE/NITRITE SENSOR PROTEIN NARX-RELATED"/>
    <property type="match status" value="1"/>
</dbReference>
<keyword evidence="8" id="KW-0902">Two-component regulatory system</keyword>
<name>A0A2I7SKC8_9FLAO</name>
<dbReference type="PANTHER" id="PTHR24421:SF10">
    <property type="entry name" value="NITRATE_NITRITE SENSOR PROTEIN NARQ"/>
    <property type="match status" value="1"/>
</dbReference>
<keyword evidence="7" id="KW-0067">ATP-binding</keyword>
<evidence type="ECO:0000313" key="12">
    <source>
        <dbReference type="Proteomes" id="UP000236592"/>
    </source>
</evidence>
<gene>
    <name evidence="11" type="ORF">C1A40_13335</name>
</gene>